<dbReference type="STRING" id="573061.Clocel_4334"/>
<dbReference type="Proteomes" id="UP000002730">
    <property type="component" value="Chromosome"/>
</dbReference>
<accession>D9SNJ9</accession>
<dbReference type="KEGG" id="ccb:Clocel_4334"/>
<dbReference type="PANTHER" id="PTHR33747">
    <property type="entry name" value="UPF0225 PROTEIN SCO1677"/>
    <property type="match status" value="1"/>
</dbReference>
<protein>
    <submittedName>
        <fullName evidence="1">SEC-C motif domain protein</fullName>
    </submittedName>
</protein>
<dbReference type="OrthoDB" id="5872at2"/>
<dbReference type="Pfam" id="PF02810">
    <property type="entry name" value="SEC-C"/>
    <property type="match status" value="1"/>
</dbReference>
<evidence type="ECO:0000313" key="2">
    <source>
        <dbReference type="Proteomes" id="UP000002730"/>
    </source>
</evidence>
<dbReference type="SUPFAM" id="SSF103642">
    <property type="entry name" value="Sec-C motif"/>
    <property type="match status" value="1"/>
</dbReference>
<dbReference type="eggNOG" id="COG3012">
    <property type="taxonomic scope" value="Bacteria"/>
</dbReference>
<sequence length="167" mass="19474">MALYKQWTDMVIDYVKQKGEAAFWDEYSKIETKIYSKLLAQHKKEIKGSVEELAKEYEVDNIFFMGFVDGINESLVAPLELEEVEVDTEIVLEVDYEKLFFNMLDAKAQYLFTLPQWDGIFSEEKRKEIHETWKKSKTIVNENKVGRNDQCPCGSGKKYKKCCGKTA</sequence>
<dbReference type="RefSeq" id="WP_010074349.1">
    <property type="nucleotide sequence ID" value="NC_014393.1"/>
</dbReference>
<dbReference type="Gene3D" id="3.10.450.50">
    <property type="match status" value="1"/>
</dbReference>
<proteinExistence type="predicted"/>
<dbReference type="PANTHER" id="PTHR33747:SF1">
    <property type="entry name" value="ADENYLATE CYCLASE-ASSOCIATED CAP C-TERMINAL DOMAIN-CONTAINING PROTEIN"/>
    <property type="match status" value="1"/>
</dbReference>
<dbReference type="InterPro" id="IPR004027">
    <property type="entry name" value="SEC_C_motif"/>
</dbReference>
<dbReference type="HOGENOM" id="CLU_1599882_0_0_9"/>
<evidence type="ECO:0000313" key="1">
    <source>
        <dbReference type="EMBL" id="ADL53991.1"/>
    </source>
</evidence>
<dbReference type="EMBL" id="CP002160">
    <property type="protein sequence ID" value="ADL53991.1"/>
    <property type="molecule type" value="Genomic_DNA"/>
</dbReference>
<gene>
    <name evidence="1" type="ordered locus">Clocel_4334</name>
</gene>
<reference evidence="1 2" key="1">
    <citation type="submission" date="2010-08" db="EMBL/GenBank/DDBJ databases">
        <title>Complete sequence of Clostridium cellulovorans 743B.</title>
        <authorList>
            <consortium name="US DOE Joint Genome Institute"/>
            <person name="Lucas S."/>
            <person name="Copeland A."/>
            <person name="Lapidus A."/>
            <person name="Cheng J.-F."/>
            <person name="Bruce D."/>
            <person name="Goodwin L."/>
            <person name="Pitluck S."/>
            <person name="Chertkov O."/>
            <person name="Detter J.C."/>
            <person name="Han C."/>
            <person name="Tapia R."/>
            <person name="Land M."/>
            <person name="Hauser L."/>
            <person name="Chang Y.-J."/>
            <person name="Jeffries C."/>
            <person name="Kyrpides N."/>
            <person name="Ivanova N."/>
            <person name="Mikhailova N."/>
            <person name="Hemme C.L."/>
            <person name="Woyke T."/>
        </authorList>
    </citation>
    <scope>NUCLEOTIDE SEQUENCE [LARGE SCALE GENOMIC DNA]</scope>
    <source>
        <strain evidence="2">ATCC 35296 / DSM 3052 / OCM 3 / 743B</strain>
    </source>
</reference>
<dbReference type="AlphaFoldDB" id="D9SNJ9"/>
<dbReference type="NCBIfam" id="NF004088">
    <property type="entry name" value="PRK05590.1"/>
    <property type="match status" value="1"/>
</dbReference>
<organism evidence="1 2">
    <name type="scientific">Clostridium cellulovorans (strain ATCC 35296 / DSM 3052 / OCM 3 / 743B)</name>
    <dbReference type="NCBI Taxonomy" id="573061"/>
    <lineage>
        <taxon>Bacteria</taxon>
        <taxon>Bacillati</taxon>
        <taxon>Bacillota</taxon>
        <taxon>Clostridia</taxon>
        <taxon>Eubacteriales</taxon>
        <taxon>Clostridiaceae</taxon>
        <taxon>Clostridium</taxon>
    </lineage>
</organism>
<name>D9SNJ9_CLOC7</name>
<keyword evidence="2" id="KW-1185">Reference proteome</keyword>